<dbReference type="EMBL" id="FPBK01000011">
    <property type="protein sequence ID" value="SFU63978.1"/>
    <property type="molecule type" value="Genomic_DNA"/>
</dbReference>
<sequence length="95" mass="10631">GVMKQFTTYTAIRQRAQLLGLPLLFFAVQLIAVIVSLLLMIFSFGVGLILGLFLLNVGLYVGLLQYQQGKLHFSLGTVFPRELSNQHIRLGHEKT</sequence>
<feature type="non-terminal residue" evidence="2">
    <location>
        <position position="1"/>
    </location>
</feature>
<evidence type="ECO:0000313" key="2">
    <source>
        <dbReference type="EMBL" id="SFU63978.1"/>
    </source>
</evidence>
<feature type="transmembrane region" description="Helical" evidence="1">
    <location>
        <begin position="48"/>
        <end position="66"/>
    </location>
</feature>
<reference evidence="2 3" key="1">
    <citation type="submission" date="2016-10" db="EMBL/GenBank/DDBJ databases">
        <authorList>
            <person name="de Groot N.N."/>
        </authorList>
    </citation>
    <scope>NUCLEOTIDE SEQUENCE [LARGE SCALE GENOMIC DNA]</scope>
    <source>
        <strain evidence="2 3">CGMCC 1.12333</strain>
    </source>
</reference>
<dbReference type="RefSeq" id="WP_093025672.1">
    <property type="nucleotide sequence ID" value="NZ_FPBK01000011.1"/>
</dbReference>
<keyword evidence="3" id="KW-1185">Reference proteome</keyword>
<keyword evidence="1" id="KW-1133">Transmembrane helix</keyword>
<name>A0A1I7HTC2_9FLAO</name>
<proteinExistence type="predicted"/>
<gene>
    <name evidence="2" type="ORF">SAMN05216480_1111</name>
</gene>
<keyword evidence="1" id="KW-0472">Membrane</keyword>
<accession>A0A1I7HTC2</accession>
<feature type="transmembrane region" description="Helical" evidence="1">
    <location>
        <begin position="21"/>
        <end position="42"/>
    </location>
</feature>
<evidence type="ECO:0000256" key="1">
    <source>
        <dbReference type="SAM" id="Phobius"/>
    </source>
</evidence>
<dbReference type="STRING" id="1224947.SAMN05216480_1111"/>
<protein>
    <submittedName>
        <fullName evidence="2">Uncharacterized protein</fullName>
    </submittedName>
</protein>
<keyword evidence="1" id="KW-0812">Transmembrane</keyword>
<evidence type="ECO:0000313" key="3">
    <source>
        <dbReference type="Proteomes" id="UP000199138"/>
    </source>
</evidence>
<organism evidence="2 3">
    <name type="scientific">Pustulibacterium marinum</name>
    <dbReference type="NCBI Taxonomy" id="1224947"/>
    <lineage>
        <taxon>Bacteria</taxon>
        <taxon>Pseudomonadati</taxon>
        <taxon>Bacteroidota</taxon>
        <taxon>Flavobacteriia</taxon>
        <taxon>Flavobacteriales</taxon>
        <taxon>Flavobacteriaceae</taxon>
        <taxon>Pustulibacterium</taxon>
    </lineage>
</organism>
<dbReference type="Proteomes" id="UP000199138">
    <property type="component" value="Unassembled WGS sequence"/>
</dbReference>
<dbReference type="AlphaFoldDB" id="A0A1I7HTC2"/>